<dbReference type="PROSITE" id="PS00107">
    <property type="entry name" value="PROTEIN_KINASE_ATP"/>
    <property type="match status" value="1"/>
</dbReference>
<evidence type="ECO:0000256" key="7">
    <source>
        <dbReference type="ARBA" id="ARBA00022741"/>
    </source>
</evidence>
<dbReference type="STRING" id="6216.A0A158QDH7"/>
<dbReference type="GO" id="GO:0008353">
    <property type="term" value="F:RNA polymerase II CTD heptapeptide repeat kinase activity"/>
    <property type="evidence" value="ECO:0007669"/>
    <property type="project" value="UniProtKB-EC"/>
</dbReference>
<feature type="region of interest" description="Disordered" evidence="16">
    <location>
        <begin position="296"/>
        <end position="358"/>
    </location>
</feature>
<dbReference type="InterPro" id="IPR000719">
    <property type="entry name" value="Prot_kinase_dom"/>
</dbReference>
<evidence type="ECO:0000256" key="3">
    <source>
        <dbReference type="ARBA" id="ARBA00013901"/>
    </source>
</evidence>
<evidence type="ECO:0000256" key="2">
    <source>
        <dbReference type="ARBA" id="ARBA00012409"/>
    </source>
</evidence>
<feature type="binding site" evidence="13">
    <location>
        <begin position="20"/>
        <end position="28"/>
    </location>
    <ligand>
        <name>ATP</name>
        <dbReference type="ChEBI" id="CHEBI:30616"/>
    </ligand>
</feature>
<evidence type="ECO:0000313" key="18">
    <source>
        <dbReference type="EMBL" id="VDL25616.1"/>
    </source>
</evidence>
<dbReference type="SUPFAM" id="SSF56112">
    <property type="entry name" value="Protein kinase-like (PK-like)"/>
    <property type="match status" value="1"/>
</dbReference>
<feature type="active site" description="Proton acceptor" evidence="12">
    <location>
        <position position="142"/>
    </location>
</feature>
<dbReference type="InterPro" id="IPR008271">
    <property type="entry name" value="Ser/Thr_kinase_AS"/>
</dbReference>
<dbReference type="GO" id="GO:0045944">
    <property type="term" value="P:positive regulation of transcription by RNA polymerase II"/>
    <property type="evidence" value="ECO:0007669"/>
    <property type="project" value="TreeGrafter"/>
</dbReference>
<evidence type="ECO:0000256" key="16">
    <source>
        <dbReference type="SAM" id="MobiDB-lite"/>
    </source>
</evidence>
<evidence type="ECO:0000256" key="15">
    <source>
        <dbReference type="RuleBase" id="RU000304"/>
    </source>
</evidence>
<keyword evidence="8" id="KW-0418">Kinase</keyword>
<evidence type="ECO:0000259" key="17">
    <source>
        <dbReference type="PROSITE" id="PS50011"/>
    </source>
</evidence>
<dbReference type="GO" id="GO:0004693">
    <property type="term" value="F:cyclin-dependent protein serine/threonine kinase activity"/>
    <property type="evidence" value="ECO:0007669"/>
    <property type="project" value="TreeGrafter"/>
</dbReference>
<protein>
    <recommendedName>
        <fullName evidence="3">Cyclin-dependent kinase 7</fullName>
        <ecNumber evidence="2">2.7.11.23</ecNumber>
    </recommendedName>
    <alternativeName>
        <fullName evidence="10">Cell division protein kinase 7</fullName>
    </alternativeName>
</protein>
<evidence type="ECO:0000256" key="11">
    <source>
        <dbReference type="ARBA" id="ARBA00049280"/>
    </source>
</evidence>
<feature type="binding site" evidence="13">
    <location>
        <position position="44"/>
    </location>
    <ligand>
        <name>ATP</name>
        <dbReference type="ChEBI" id="CHEBI:30616"/>
    </ligand>
</feature>
<comment type="similarity">
    <text evidence="1">Belongs to the protein kinase superfamily. CMGC Ser/Thr protein kinase family. CDC2/CDKX subfamily.</text>
</comment>
<dbReference type="InterPro" id="IPR050108">
    <property type="entry name" value="CDK"/>
</dbReference>
<evidence type="ECO:0000256" key="4">
    <source>
        <dbReference type="ARBA" id="ARBA00022527"/>
    </source>
</evidence>
<dbReference type="AlphaFoldDB" id="A0A158QDH7"/>
<evidence type="ECO:0000313" key="20">
    <source>
        <dbReference type="WBParaSite" id="HDID_0000302101-mRNA-1"/>
    </source>
</evidence>
<accession>A0A158QDH7</accession>
<dbReference type="PROSITE" id="PS00108">
    <property type="entry name" value="PROTEIN_KINASE_ST"/>
    <property type="match status" value="1"/>
</dbReference>
<evidence type="ECO:0000256" key="14">
    <source>
        <dbReference type="PROSITE-ProRule" id="PRU10141"/>
    </source>
</evidence>
<dbReference type="PANTHER" id="PTHR24056">
    <property type="entry name" value="CELL DIVISION PROTEIN KINASE"/>
    <property type="match status" value="1"/>
</dbReference>
<keyword evidence="7 13" id="KW-0547">Nucleotide-binding</keyword>
<evidence type="ECO:0000256" key="10">
    <source>
        <dbReference type="ARBA" id="ARBA00029738"/>
    </source>
</evidence>
<organism evidence="20">
    <name type="scientific">Hymenolepis diminuta</name>
    <name type="common">Rat tapeworm</name>
    <dbReference type="NCBI Taxonomy" id="6216"/>
    <lineage>
        <taxon>Eukaryota</taxon>
        <taxon>Metazoa</taxon>
        <taxon>Spiralia</taxon>
        <taxon>Lophotrochozoa</taxon>
        <taxon>Platyhelminthes</taxon>
        <taxon>Cestoda</taxon>
        <taxon>Eucestoda</taxon>
        <taxon>Cyclophyllidea</taxon>
        <taxon>Hymenolepididae</taxon>
        <taxon>Hymenolepis</taxon>
    </lineage>
</organism>
<comment type="catalytic activity">
    <reaction evidence="11">
        <text>[DNA-directed RNA polymerase] + ATP = phospho-[DNA-directed RNA polymerase] + ADP + H(+)</text>
        <dbReference type="Rhea" id="RHEA:10216"/>
        <dbReference type="Rhea" id="RHEA-COMP:11321"/>
        <dbReference type="Rhea" id="RHEA-COMP:11322"/>
        <dbReference type="ChEBI" id="CHEBI:15378"/>
        <dbReference type="ChEBI" id="CHEBI:30616"/>
        <dbReference type="ChEBI" id="CHEBI:43176"/>
        <dbReference type="ChEBI" id="CHEBI:68546"/>
        <dbReference type="ChEBI" id="CHEBI:456216"/>
        <dbReference type="EC" id="2.7.11.23"/>
    </reaction>
</comment>
<evidence type="ECO:0000256" key="6">
    <source>
        <dbReference type="ARBA" id="ARBA00022679"/>
    </source>
</evidence>
<dbReference type="Proteomes" id="UP000274504">
    <property type="component" value="Unassembled WGS sequence"/>
</dbReference>
<dbReference type="InterPro" id="IPR011009">
    <property type="entry name" value="Kinase-like_dom_sf"/>
</dbReference>
<evidence type="ECO:0000256" key="5">
    <source>
        <dbReference type="ARBA" id="ARBA00022553"/>
    </source>
</evidence>
<proteinExistence type="inferred from homology"/>
<evidence type="ECO:0000256" key="1">
    <source>
        <dbReference type="ARBA" id="ARBA00006485"/>
    </source>
</evidence>
<keyword evidence="4 15" id="KW-0723">Serine/threonine-protein kinase</keyword>
<dbReference type="Pfam" id="PF00069">
    <property type="entry name" value="Pkinase"/>
    <property type="match status" value="1"/>
</dbReference>
<dbReference type="InterPro" id="IPR037770">
    <property type="entry name" value="CDK7"/>
</dbReference>
<dbReference type="FunFam" id="1.10.510.10:FF:000624">
    <property type="entry name" value="Mitogen-activated protein kinase"/>
    <property type="match status" value="1"/>
</dbReference>
<reference evidence="20" key="1">
    <citation type="submission" date="2016-04" db="UniProtKB">
        <authorList>
            <consortium name="WormBaseParasite"/>
        </authorList>
    </citation>
    <scope>IDENTIFICATION</scope>
</reference>
<dbReference type="InterPro" id="IPR017441">
    <property type="entry name" value="Protein_kinase_ATP_BS"/>
</dbReference>
<dbReference type="Gene3D" id="3.30.200.20">
    <property type="entry name" value="Phosphorylase Kinase, domain 1"/>
    <property type="match status" value="1"/>
</dbReference>
<dbReference type="OrthoDB" id="1732493at2759"/>
<evidence type="ECO:0000313" key="19">
    <source>
        <dbReference type="Proteomes" id="UP000274504"/>
    </source>
</evidence>
<keyword evidence="6" id="KW-0808">Transferase</keyword>
<dbReference type="Gene3D" id="1.10.510.10">
    <property type="entry name" value="Transferase(Phosphotransferase) domain 1"/>
    <property type="match status" value="1"/>
</dbReference>
<name>A0A158QDH7_HYMDI</name>
<dbReference type="PANTHER" id="PTHR24056:SF0">
    <property type="entry name" value="CYCLIN-DEPENDENT KINASE 7"/>
    <property type="match status" value="1"/>
</dbReference>
<dbReference type="EC" id="2.7.11.23" evidence="2"/>
<dbReference type="GO" id="GO:0005737">
    <property type="term" value="C:cytoplasm"/>
    <property type="evidence" value="ECO:0007669"/>
    <property type="project" value="TreeGrafter"/>
</dbReference>
<dbReference type="EMBL" id="UYSG01000841">
    <property type="protein sequence ID" value="VDL25616.1"/>
    <property type="molecule type" value="Genomic_DNA"/>
</dbReference>
<reference evidence="18 19" key="2">
    <citation type="submission" date="2018-11" db="EMBL/GenBank/DDBJ databases">
        <authorList>
            <consortium name="Pathogen Informatics"/>
        </authorList>
    </citation>
    <scope>NUCLEOTIDE SEQUENCE [LARGE SCALE GENOMIC DNA]</scope>
</reference>
<keyword evidence="5" id="KW-0597">Phosphoprotein</keyword>
<dbReference type="WBParaSite" id="HDID_0000302101-mRNA-1">
    <property type="protein sequence ID" value="HDID_0000302101-mRNA-1"/>
    <property type="gene ID" value="HDID_0000302101"/>
</dbReference>
<dbReference type="SMART" id="SM00220">
    <property type="entry name" value="S_TKc"/>
    <property type="match status" value="1"/>
</dbReference>
<evidence type="ECO:0000256" key="8">
    <source>
        <dbReference type="ARBA" id="ARBA00022777"/>
    </source>
</evidence>
<evidence type="ECO:0000256" key="12">
    <source>
        <dbReference type="PIRSR" id="PIRSR637770-1"/>
    </source>
</evidence>
<feature type="binding site" evidence="14">
    <location>
        <position position="45"/>
    </location>
    <ligand>
        <name>ATP</name>
        <dbReference type="ChEBI" id="CHEBI:30616"/>
    </ligand>
</feature>
<feature type="domain" description="Protein kinase" evidence="17">
    <location>
        <begin position="14"/>
        <end position="301"/>
    </location>
</feature>
<keyword evidence="9 13" id="KW-0067">ATP-binding</keyword>
<dbReference type="CDD" id="cd07841">
    <property type="entry name" value="STKc_CDK7"/>
    <property type="match status" value="1"/>
</dbReference>
<dbReference type="GO" id="GO:0070985">
    <property type="term" value="C:transcription factor TFIIK complex"/>
    <property type="evidence" value="ECO:0007669"/>
    <property type="project" value="InterPro"/>
</dbReference>
<sequence length="358" mass="40103">MDIFVDELQKNRRYQKIMHLGEGQFANVFLARDNSRNGTFVAIKKVKAGPKWVLEDGMNISAIREVKLLREMDHPNVMTLLDVFSQDFGVCLVFEYMESDLDAVIRDPNIVLTPANIKSLSLQVHVNNGVEYLHAIWILHRDLKPNNLFLSPQGVVKIGDMGLARHFAASPGRPMTHLVATRWYRAPELIFGSTHYGVGIDLWAVGCIIAEFLLRVPLFVADTDFGQIDKILEITGTTEDHEWPDVSRAKNYITYKPRPPIPFSQIFTAAGDDLIALLYVLLALNPDDRGTATSALASPYFRNRPAPTPESQLPKPKNSMVAGLLQQESRQATTPVDPASIFDNADMHETPVKRSKLS</sequence>
<evidence type="ECO:0000256" key="13">
    <source>
        <dbReference type="PIRSR" id="PIRSR637770-2"/>
    </source>
</evidence>
<dbReference type="GO" id="GO:0005524">
    <property type="term" value="F:ATP binding"/>
    <property type="evidence" value="ECO:0007669"/>
    <property type="project" value="UniProtKB-UniRule"/>
</dbReference>
<dbReference type="PROSITE" id="PS50011">
    <property type="entry name" value="PROTEIN_KINASE_DOM"/>
    <property type="match status" value="1"/>
</dbReference>
<gene>
    <name evidence="18" type="ORF">HDID_LOCUS3019</name>
</gene>
<evidence type="ECO:0000256" key="9">
    <source>
        <dbReference type="ARBA" id="ARBA00022840"/>
    </source>
</evidence>